<reference evidence="3 4" key="1">
    <citation type="submission" date="2016-11" db="EMBL/GenBank/DDBJ databases">
        <authorList>
            <person name="Jaros S."/>
            <person name="Januszkiewicz K."/>
            <person name="Wedrychowicz H."/>
        </authorList>
    </citation>
    <scope>NUCLEOTIDE SEQUENCE [LARGE SCALE GENOMIC DNA]</scope>
    <source>
        <strain evidence="3 4">DSM 15930</strain>
    </source>
</reference>
<keyword evidence="3" id="KW-0238">DNA-binding</keyword>
<keyword evidence="4" id="KW-1185">Reference proteome</keyword>
<gene>
    <name evidence="3" type="ORF">SAMN02746066_02737</name>
</gene>
<dbReference type="Gene3D" id="1.10.10.10">
    <property type="entry name" value="Winged helix-like DNA-binding domain superfamily/Winged helix DNA-binding domain"/>
    <property type="match status" value="1"/>
</dbReference>
<dbReference type="Pfam" id="PF10400">
    <property type="entry name" value="Vir_act_alpha_C"/>
    <property type="match status" value="1"/>
</dbReference>
<dbReference type="PANTHER" id="PTHR43252:SF6">
    <property type="entry name" value="NEGATIVE TRANSCRIPTION REGULATOR PADR"/>
    <property type="match status" value="1"/>
</dbReference>
<dbReference type="GO" id="GO:0003677">
    <property type="term" value="F:DNA binding"/>
    <property type="evidence" value="ECO:0007669"/>
    <property type="project" value="UniProtKB-KW"/>
</dbReference>
<dbReference type="SUPFAM" id="SSF46785">
    <property type="entry name" value="Winged helix' DNA-binding domain"/>
    <property type="match status" value="1"/>
</dbReference>
<dbReference type="AlphaFoldDB" id="A0A1M7KG32"/>
<evidence type="ECO:0000259" key="1">
    <source>
        <dbReference type="Pfam" id="PF03551"/>
    </source>
</evidence>
<dbReference type="STRING" id="1120996.SAMN02746066_02737"/>
<name>A0A1M7KG32_9FIRM</name>
<dbReference type="OrthoDB" id="9783723at2"/>
<dbReference type="InterPro" id="IPR005149">
    <property type="entry name" value="Tscrpt_reg_PadR_N"/>
</dbReference>
<dbReference type="InterPro" id="IPR036388">
    <property type="entry name" value="WH-like_DNA-bd_sf"/>
</dbReference>
<dbReference type="Pfam" id="PF03551">
    <property type="entry name" value="PadR"/>
    <property type="match status" value="1"/>
</dbReference>
<dbReference type="EMBL" id="FRCP01000013">
    <property type="protein sequence ID" value="SHM64229.1"/>
    <property type="molecule type" value="Genomic_DNA"/>
</dbReference>
<feature type="domain" description="Transcription regulator PadR N-terminal" evidence="1">
    <location>
        <begin position="6"/>
        <end position="78"/>
    </location>
</feature>
<evidence type="ECO:0000259" key="2">
    <source>
        <dbReference type="Pfam" id="PF10400"/>
    </source>
</evidence>
<dbReference type="InterPro" id="IPR036390">
    <property type="entry name" value="WH_DNA-bd_sf"/>
</dbReference>
<dbReference type="InterPro" id="IPR018309">
    <property type="entry name" value="Tscrpt_reg_PadR_C"/>
</dbReference>
<organism evidence="3 4">
    <name type="scientific">Anaerosporobacter mobilis DSM 15930</name>
    <dbReference type="NCBI Taxonomy" id="1120996"/>
    <lineage>
        <taxon>Bacteria</taxon>
        <taxon>Bacillati</taxon>
        <taxon>Bacillota</taxon>
        <taxon>Clostridia</taxon>
        <taxon>Lachnospirales</taxon>
        <taxon>Lachnospiraceae</taxon>
        <taxon>Anaerosporobacter</taxon>
    </lineage>
</organism>
<evidence type="ECO:0000313" key="3">
    <source>
        <dbReference type="EMBL" id="SHM64229.1"/>
    </source>
</evidence>
<dbReference type="Gene3D" id="6.10.140.190">
    <property type="match status" value="1"/>
</dbReference>
<evidence type="ECO:0000313" key="4">
    <source>
        <dbReference type="Proteomes" id="UP000184038"/>
    </source>
</evidence>
<sequence>MLEYIVLGMVNYEDMTGYDIKKYIESGISVFYKASFGSLYPILKKLANKGLVAMYESNHGDRKKNYYHITDEGRKAFEIWLETPIMIDDGNGTQLVKIYFYDLLQEDKRRELLIRYRENNVTYLKGLYELEEQYVNTRNKDCYYYKLSVLYYGIRIIKETIKWCDDIIERKDLSEI</sequence>
<protein>
    <submittedName>
        <fullName evidence="3">DNA-binding transcriptional regulator, PadR family</fullName>
    </submittedName>
</protein>
<proteinExistence type="predicted"/>
<accession>A0A1M7KG32</accession>
<dbReference type="PANTHER" id="PTHR43252">
    <property type="entry name" value="TRANSCRIPTIONAL REGULATOR YQJI"/>
    <property type="match status" value="1"/>
</dbReference>
<feature type="domain" description="Transcription regulator PadR C-terminal" evidence="2">
    <location>
        <begin position="95"/>
        <end position="169"/>
    </location>
</feature>
<dbReference type="RefSeq" id="WP_073288612.1">
    <property type="nucleotide sequence ID" value="NZ_FRCP01000013.1"/>
</dbReference>
<dbReference type="Proteomes" id="UP000184038">
    <property type="component" value="Unassembled WGS sequence"/>
</dbReference>